<dbReference type="InterPro" id="IPR055399">
    <property type="entry name" value="CC_BshC"/>
</dbReference>
<keyword evidence="6" id="KW-1185">Reference proteome</keyword>
<reference evidence="5 6" key="1">
    <citation type="submission" date="2023-04" db="EMBL/GenBank/DDBJ databases">
        <authorList>
            <person name="Hsu D."/>
        </authorList>
    </citation>
    <scope>NUCLEOTIDE SEQUENCE [LARGE SCALE GENOMIC DNA]</scope>
    <source>
        <strain evidence="5 6">MK1</strain>
    </source>
</reference>
<evidence type="ECO:0000256" key="2">
    <source>
        <dbReference type="HAMAP-Rule" id="MF_01867"/>
    </source>
</evidence>
<sequence>MQVLHRKPLVSGEIAKDYYYNYNHLASRFEVAPDDYMQYAKRVTNNLPHRRELSECLQVYNEKLGAGKKSIANAGNLAREDCLVVVAGQQTGFLTGPALTIYKAMTAVRMADKLSSQLQRPVVPIFWMAGEDHDYAEVNRLQIIDVKNRRKLIESRTKPLGRPSAGSTTIFKEDEFFHRLAAALPDTDWGQKLVTEIKQAAEEATDLNHWFGFLMLKLMGKYGLVMMNPMLPEIRKISQPIFQRAIIESAELQHQLLTGERALRELGYTPEITKKPGHMNLFYYDDDGNRMPLYLHQDQVCTRGELADWQMPLADLIAICQSDPAKFSPGVALRPVLQDYLLPTALFVAGPGEINYLAQLKEVYRGFGISMPPIYPRAQITVVGLKENNILRELAVGDDWLETGFKQYIEKYLAKRDPVNISETINEKKRIIKEQHQQLVEQFEQLDNKFSTIGEENWQKIDGHLSYMAKKAVQSLRKKHREFLKRVDTVEDVLSPGGNCQENIYSFYSLLIYFGETLLPILDQVDFTDVWHHQLVYLSKQIHEVE</sequence>
<feature type="domain" description="Bacillithiol biosynthesis BshC N-terminal Rossmann-like" evidence="3">
    <location>
        <begin position="12"/>
        <end position="377"/>
    </location>
</feature>
<dbReference type="AlphaFoldDB" id="A0AAU0UP36"/>
<name>A0AAU0UP36_9FIRM</name>
<dbReference type="HAMAP" id="MF_01867">
    <property type="entry name" value="BshC"/>
    <property type="match status" value="1"/>
</dbReference>
<dbReference type="NCBIfam" id="TIGR03998">
    <property type="entry name" value="thiol_BshC"/>
    <property type="match status" value="1"/>
</dbReference>
<dbReference type="Pfam" id="PF10079">
    <property type="entry name" value="Rossmann-like_BshC"/>
    <property type="match status" value="1"/>
</dbReference>
<keyword evidence="1 2" id="KW-0436">Ligase</keyword>
<dbReference type="EMBL" id="CP121694">
    <property type="protein sequence ID" value="WRO21952.1"/>
    <property type="molecule type" value="Genomic_DNA"/>
</dbReference>
<accession>A0AAU0UP36</accession>
<comment type="function">
    <text evidence="2">Involved in bacillithiol (BSH) biosynthesis. May catalyze the last step of the pathway, the addition of cysteine to glucosamine malate (GlcN-Mal) to generate BSH.</text>
</comment>
<feature type="domain" description="Bacillithiol biosynthesis BshC C-terminal coiled-coil" evidence="4">
    <location>
        <begin position="389"/>
        <end position="538"/>
    </location>
</feature>
<gene>
    <name evidence="2 5" type="primary">bshC</name>
    <name evidence="5" type="ORF">MFMK1_001773</name>
</gene>
<proteinExistence type="inferred from homology"/>
<protein>
    <recommendedName>
        <fullName evidence="2">Putative cysteine ligase BshC</fullName>
        <ecNumber evidence="2">6.-.-.-</ecNumber>
    </recommendedName>
</protein>
<organism evidence="5 6">
    <name type="scientific">Metallumcola ferriviriculae</name>
    <dbReference type="NCBI Taxonomy" id="3039180"/>
    <lineage>
        <taxon>Bacteria</taxon>
        <taxon>Bacillati</taxon>
        <taxon>Bacillota</taxon>
        <taxon>Clostridia</taxon>
        <taxon>Neomoorellales</taxon>
        <taxon>Desulfitibacteraceae</taxon>
        <taxon>Metallumcola</taxon>
    </lineage>
</organism>
<dbReference type="Proteomes" id="UP001329915">
    <property type="component" value="Chromosome"/>
</dbReference>
<dbReference type="EC" id="6.-.-.-" evidence="2"/>
<comment type="similarity">
    <text evidence="2">Belongs to the BshC family.</text>
</comment>
<dbReference type="GO" id="GO:0016874">
    <property type="term" value="F:ligase activity"/>
    <property type="evidence" value="ECO:0007669"/>
    <property type="project" value="UniProtKB-UniRule"/>
</dbReference>
<evidence type="ECO:0000259" key="4">
    <source>
        <dbReference type="Pfam" id="PF24850"/>
    </source>
</evidence>
<dbReference type="RefSeq" id="WP_366924778.1">
    <property type="nucleotide sequence ID" value="NZ_CP121694.1"/>
</dbReference>
<dbReference type="InterPro" id="IPR055398">
    <property type="entry name" value="Rossmann-like_BshC"/>
</dbReference>
<dbReference type="Pfam" id="PF24850">
    <property type="entry name" value="CC_BshC"/>
    <property type="match status" value="1"/>
</dbReference>
<dbReference type="InterPro" id="IPR011199">
    <property type="entry name" value="Bacillithiol_biosynth_BshC"/>
</dbReference>
<evidence type="ECO:0000259" key="3">
    <source>
        <dbReference type="Pfam" id="PF10079"/>
    </source>
</evidence>
<evidence type="ECO:0000256" key="1">
    <source>
        <dbReference type="ARBA" id="ARBA00022598"/>
    </source>
</evidence>
<dbReference type="KEGG" id="dbc:MFMK1_001773"/>
<dbReference type="PIRSF" id="PIRSF012535">
    <property type="entry name" value="UCP012535"/>
    <property type="match status" value="1"/>
</dbReference>
<evidence type="ECO:0000313" key="5">
    <source>
        <dbReference type="EMBL" id="WRO21952.1"/>
    </source>
</evidence>
<evidence type="ECO:0000313" key="6">
    <source>
        <dbReference type="Proteomes" id="UP001329915"/>
    </source>
</evidence>